<keyword evidence="3" id="KW-1185">Reference proteome</keyword>
<feature type="region of interest" description="Disordered" evidence="1">
    <location>
        <begin position="592"/>
        <end position="681"/>
    </location>
</feature>
<dbReference type="EMBL" id="JAFEUZ010000030">
    <property type="protein sequence ID" value="KAG5472357.1"/>
    <property type="molecule type" value="Genomic_DNA"/>
</dbReference>
<dbReference type="GeneID" id="92513801"/>
<feature type="compositionally biased region" description="Basic and acidic residues" evidence="1">
    <location>
        <begin position="1868"/>
        <end position="1887"/>
    </location>
</feature>
<sequence length="2155" mass="225766">MPPKRGPDPARNRNKEAQRLPGDRKTPSLAVGLSRRPHHIVSRLYPPWGSSSNGIAPRTSGAALDVAATAKAGTSSSVAAALVMMHESAATEEVDDTAHAHHGQGRAGLPTRVSGGDRGESVLTNGTASGRRAGGCRTLTARKRPRSTASTSFEAPAEVAEGVLDGSHNAEADAGRGIDALRNGRDEAQRIEAGQRLSEVPAKVEQLPPSSLSPSPALSLSPSPMVTERKTLKGGDAGGGGVVRDAGAHSLQASAVVSTAPHANERQGHCLPGTLTTTLSTSATSAAEEILVSPVILSSTAAPQKRPLHDTATSTADSKVLFVEDEDEETADREGQPWPLDRPSASSDGPWQPARAPVETHVLGELPESCSMTSARSRGLRRSLYTSPGSAVHSPQAGCAITESGKELRDEPVDKRRTDAMAISGDRAVLGGDEEDEESGRRASISCTAPSLKPTWVDPGAIDVAPLLEGCASNSAGATANLTETLAVRNLSLLSDESRGGADTTAGSLANGNGFERTPLLSLSTDHHVPYSVMAIAAAAARPCDDAPGTTAAEEALLGEELISPLAKRVTASPQQVTHNFEATAEVRAENRTAAASEAHTKVSSLRGSGLSRRASPTPPSATPCTFAPGGEARSLGRRMSVPSSSPVRGAAASVAAAQPAPPRLSLSPSPPSCSLPSTLDDGLWKESSSTAQAYFSDADAVATGDCLPKLHSESGDIPASPVSSVAVVQQQGTPIDPFLSTPPQLKRRSPARAKNDSGGGRARLQRSPPCSNRGGASKGGGCPAAPESLSRSPPRSAGQSAAAEASAITGADVDVQVLRVGTRVEGRWGREWFPAVIRKAPRNGFVQIEWEEDGSQLHVRLREVRLLPGVTDSKRAGPVSWDYAHKARTAPADGTATTEAKSDVLTATQLAALMEEEDAEDSRHEQEPPHIRSFPACREALLPRTTSAGTQMERGRSGASEMTGRDVDARALRVDHTCGATACEADAVDTDDEASLNRGNGARRSACAAGFHSPSRSPVPPGEVNPSSLCIFLPQTVRRALLQGEAPPPAVPLSSSSLFRHQGGPATELQRSTELQRILHFLASVGAVVVDSLAQADHMAAQIGDSDEMTAIPFTCAPPLLSAEQLHSASSPPAHGTGTASAVGGGGGRRKTVGRVPLTRRSAASSMAAASEVRRSLPTHFIFLVSSAESMVSGGAEVGEKLDQPHDVLPDVCLAHALGVSAIHASWIWGVVPGMARVKLPTPADQIERFPLADDGKGHGWKATSARAPATKKLSLPLRFVPLAVKDRWLSAKDVAFVVRDDRMEMWLNAAGATVTAEPVPSPPSHVACQTFSRGASRLSTAPAAASALAGRSLGSVHSRCQFESSPRSPLLKQRRAERTPDLVYVPDDAAVPVDLDRLGSVPALSVAWLADGIEQHYHRCCSSTMATEPGLPSPQTLASVRAAVPPGRPLKECHVRRSDTVSGPDRVQPSPSSPPLQPAAVEQKRGGSVEGAQSSKRAAVPIAGHGKEYRDRHDGLAVHPKSVPQRAECCKGGADGVASSAIPLSASDGDASEHVGRTVGTMRGSTSEEQAVMMRVSDGPCALSPPREAVKWASVGESGDTAKERIHTEAEEDIIPRPIGTTGATAVAASEVAAPTEPPLCTSHPVIALGEDYYFTMSAPPAPAPPPRPPSPPPHGPSLLHSPPLALPTTTIALGRVVDLQVETPPTSLLHQHLWVDGAASSFALAQPHCQCRVTLQLYEPKYMFMHIDPRSGEVVHQTTVYLARRWATVAGTSLLYDTPVYLITPAARPHVYLLEEEGEVPTPGMSDGTRHSPLRQQPVLGSVSMPPTADLSHGAARTMTDGISPLNFHGRRSRGTLAPSLTSERAARDGSDGGVNERQRHEWTLHAAETMRMTPTDDAPRPSTRFASAQRASSQRTPKQRTGVAAAEPEKAIRVAVFSGNEPASVPPTLSLVEMERSPPATVTGGDGTSPALRARPARQSQQQRMALGSSPRPTRLLAELPLQLGANDVVLRPNSHISFYLRNSLSRSQRPSQRRSLAPACGGGPHAHVRNGEDRRVVGPFALMNASELAAHATGEPAHRNAESNDSAVCDGASDTSEEIILEAPLIGQVELMREVEGRIDIVVHTPQPNSVFGGSKMFRITPDMIVEASP</sequence>
<feature type="compositionally biased region" description="Polar residues" evidence="1">
    <location>
        <begin position="1908"/>
        <end position="1920"/>
    </location>
</feature>
<protein>
    <submittedName>
        <fullName evidence="2">Uncharacterized protein</fullName>
    </submittedName>
</protein>
<reference evidence="3" key="2">
    <citation type="journal article" date="2021" name="Sci. Data">
        <title>Chromosome-scale genome sequencing, assembly and annotation of six genomes from subfamily Leishmaniinae.</title>
        <authorList>
            <person name="Almutairi H."/>
            <person name="Urbaniak M.D."/>
            <person name="Bates M.D."/>
            <person name="Jariyapan N."/>
            <person name="Kwakye-Nuako G."/>
            <person name="Thomaz Soccol V."/>
            <person name="Al-Salem W.S."/>
            <person name="Dillon R.J."/>
            <person name="Bates P.A."/>
            <person name="Gatherer D."/>
        </authorList>
    </citation>
    <scope>NUCLEOTIDE SEQUENCE [LARGE SCALE GENOMIC DNA]</scope>
</reference>
<feature type="region of interest" description="Disordered" evidence="1">
    <location>
        <begin position="1"/>
        <end position="35"/>
    </location>
</feature>
<evidence type="ECO:0000313" key="3">
    <source>
        <dbReference type="Proteomes" id="UP000673552"/>
    </source>
</evidence>
<feature type="compositionally biased region" description="Basic and acidic residues" evidence="1">
    <location>
        <begin position="1451"/>
        <end position="1461"/>
    </location>
</feature>
<name>A0A836KGX7_9TRYP</name>
<feature type="compositionally biased region" description="Basic and acidic residues" evidence="1">
    <location>
        <begin position="922"/>
        <end position="931"/>
    </location>
</feature>
<comment type="caution">
    <text evidence="2">The sequence shown here is derived from an EMBL/GenBank/DDBJ whole genome shotgun (WGS) entry which is preliminary data.</text>
</comment>
<accession>A0A836KGX7</accession>
<feature type="compositionally biased region" description="Low complexity" evidence="1">
    <location>
        <begin position="641"/>
        <end position="668"/>
    </location>
</feature>
<gene>
    <name evidence="2" type="ORF">LSCM1_03756</name>
</gene>
<feature type="region of interest" description="Disordered" evidence="1">
    <location>
        <begin position="193"/>
        <end position="224"/>
    </location>
</feature>
<dbReference type="OrthoDB" id="265892at2759"/>
<evidence type="ECO:0000256" key="1">
    <source>
        <dbReference type="SAM" id="MobiDB-lite"/>
    </source>
</evidence>
<feature type="region of interest" description="Disordered" evidence="1">
    <location>
        <begin position="2032"/>
        <end position="2056"/>
    </location>
</feature>
<evidence type="ECO:0000313" key="2">
    <source>
        <dbReference type="EMBL" id="KAG5472357.1"/>
    </source>
</evidence>
<feature type="region of interest" description="Disordered" evidence="1">
    <location>
        <begin position="97"/>
        <end position="134"/>
    </location>
</feature>
<feature type="region of interest" description="Disordered" evidence="1">
    <location>
        <begin position="918"/>
        <end position="965"/>
    </location>
</feature>
<dbReference type="KEGG" id="lmat:92513801"/>
<feature type="compositionally biased region" description="Low complexity" evidence="1">
    <location>
        <begin position="604"/>
        <end position="616"/>
    </location>
</feature>
<dbReference type="Proteomes" id="UP000673552">
    <property type="component" value="Unassembled WGS sequence"/>
</dbReference>
<organism evidence="2 3">
    <name type="scientific">Leishmania martiniquensis</name>
    <dbReference type="NCBI Taxonomy" id="1580590"/>
    <lineage>
        <taxon>Eukaryota</taxon>
        <taxon>Discoba</taxon>
        <taxon>Euglenozoa</taxon>
        <taxon>Kinetoplastea</taxon>
        <taxon>Metakinetoplastina</taxon>
        <taxon>Trypanosomatida</taxon>
        <taxon>Trypanosomatidae</taxon>
        <taxon>Leishmaniinae</taxon>
        <taxon>Leishmania</taxon>
    </lineage>
</organism>
<feature type="region of interest" description="Disordered" evidence="1">
    <location>
        <begin position="1962"/>
        <end position="1995"/>
    </location>
</feature>
<feature type="compositionally biased region" description="Pro residues" evidence="1">
    <location>
        <begin position="1662"/>
        <end position="1678"/>
    </location>
</feature>
<proteinExistence type="predicted"/>
<dbReference type="RefSeq" id="XP_067176657.1">
    <property type="nucleotide sequence ID" value="XM_067321289.1"/>
</dbReference>
<reference evidence="3" key="1">
    <citation type="journal article" date="2021" name="Microbiol. Resour. Announc.">
        <title>LGAAP: Leishmaniinae Genome Assembly and Annotation Pipeline.</title>
        <authorList>
            <person name="Almutairi H."/>
            <person name="Urbaniak M.D."/>
            <person name="Bates M.D."/>
            <person name="Jariyapan N."/>
            <person name="Kwakye-Nuako G."/>
            <person name="Thomaz-Soccol V."/>
            <person name="Al-Salem W.S."/>
            <person name="Dillon R.J."/>
            <person name="Bates P.A."/>
            <person name="Gatherer D."/>
        </authorList>
    </citation>
    <scope>NUCLEOTIDE SEQUENCE [LARGE SCALE GENOMIC DNA]</scope>
</reference>
<feature type="compositionally biased region" description="Low complexity" evidence="1">
    <location>
        <begin position="797"/>
        <end position="807"/>
    </location>
</feature>
<feature type="compositionally biased region" description="Basic and acidic residues" evidence="1">
    <location>
        <begin position="1"/>
        <end position="26"/>
    </location>
</feature>
<feature type="region of interest" description="Disordered" evidence="1">
    <location>
        <begin position="1660"/>
        <end position="1685"/>
    </location>
</feature>
<feature type="region of interest" description="Disordered" evidence="1">
    <location>
        <begin position="1126"/>
        <end position="1158"/>
    </location>
</feature>
<feature type="region of interest" description="Disordered" evidence="1">
    <location>
        <begin position="734"/>
        <end position="807"/>
    </location>
</feature>
<feature type="region of interest" description="Disordered" evidence="1">
    <location>
        <begin position="302"/>
        <end position="355"/>
    </location>
</feature>
<feature type="compositionally biased region" description="Low complexity" evidence="1">
    <location>
        <begin position="207"/>
        <end position="224"/>
    </location>
</feature>
<dbReference type="CDD" id="cd04508">
    <property type="entry name" value="Tudor_SF"/>
    <property type="match status" value="1"/>
</dbReference>
<feature type="region of interest" description="Disordered" evidence="1">
    <location>
        <begin position="1451"/>
        <end position="1510"/>
    </location>
</feature>
<feature type="compositionally biased region" description="Low complexity" evidence="1">
    <location>
        <begin position="1975"/>
        <end position="1990"/>
    </location>
</feature>
<feature type="compositionally biased region" description="Low complexity" evidence="1">
    <location>
        <begin position="2032"/>
        <end position="2041"/>
    </location>
</feature>
<feature type="region of interest" description="Disordered" evidence="1">
    <location>
        <begin position="1841"/>
        <end position="1930"/>
    </location>
</feature>